<reference evidence="4 6" key="2">
    <citation type="submission" date="2017-02" db="EMBL/GenBank/DDBJ databases">
        <title>Clonality and virulence of isolates of VRE in Hematopoietic Stem Cell Transplanted (HSCT) patients.</title>
        <authorList>
            <person name="Marchi A.P."/>
            <person name="Martins R.C."/>
            <person name="Marie S.K."/>
            <person name="Levin A.S."/>
            <person name="Costa S.F."/>
        </authorList>
    </citation>
    <scope>NUCLEOTIDE SEQUENCE [LARGE SCALE GENOMIC DNA]</scope>
    <source>
        <strain evidence="4 6">LIM1759</strain>
    </source>
</reference>
<dbReference type="EMBL" id="MVGJ01000028">
    <property type="protein sequence ID" value="OOL83011.1"/>
    <property type="molecule type" value="Genomic_DNA"/>
</dbReference>
<dbReference type="AlphaFoldDB" id="A0A132P6W3"/>
<evidence type="ECO:0000313" key="1">
    <source>
        <dbReference type="EMBL" id="KAB7577864.1"/>
    </source>
</evidence>
<evidence type="ECO:0000313" key="5">
    <source>
        <dbReference type="Proteomes" id="UP000070452"/>
    </source>
</evidence>
<dbReference type="Proteomes" id="UP000070452">
    <property type="component" value="Unassembled WGS sequence"/>
</dbReference>
<evidence type="ECO:0000313" key="4">
    <source>
        <dbReference type="EMBL" id="OOL83011.1"/>
    </source>
</evidence>
<dbReference type="Proteomes" id="UP000191171">
    <property type="component" value="Unassembled WGS sequence"/>
</dbReference>
<accession>A0A132P6W3</accession>
<comment type="caution">
    <text evidence="2">The sequence shown here is derived from an EMBL/GenBank/DDBJ whole genome shotgun (WGS) entry which is preliminary data.</text>
</comment>
<gene>
    <name evidence="2" type="ORF">AWT83_06115</name>
    <name evidence="3" type="ORF">AWT83_09970</name>
    <name evidence="4" type="ORF">B1P95_06265</name>
    <name evidence="1" type="ORF">GBM73_11405</name>
</gene>
<dbReference type="EMBL" id="LRHK01000001">
    <property type="protein sequence ID" value="KWX18778.1"/>
    <property type="molecule type" value="Genomic_DNA"/>
</dbReference>
<evidence type="ECO:0000313" key="6">
    <source>
        <dbReference type="Proteomes" id="UP000191171"/>
    </source>
</evidence>
<protein>
    <submittedName>
        <fullName evidence="2">Uncharacterized protein</fullName>
    </submittedName>
</protein>
<reference evidence="2 5" key="1">
    <citation type="submission" date="2016-01" db="EMBL/GenBank/DDBJ databases">
        <title>Molecular Mechanisms for transfer of large genomic segments between Enterococcus faecium strains.</title>
        <authorList>
            <person name="Garcia-Solache M.A."/>
            <person name="Lebreton F."/>
            <person name="Mclaughlin R.E."/>
            <person name="Whiteaker J.D."/>
            <person name="Gilmore M.S."/>
            <person name="Rice L.B."/>
        </authorList>
    </citation>
    <scope>NUCLEOTIDE SEQUENCE [LARGE SCALE GENOMIC DNA]</scope>
    <source>
        <strain evidence="2 5">D344RRF x C68</strain>
    </source>
</reference>
<dbReference type="EMBL" id="LRHK01000001">
    <property type="protein sequence ID" value="KWX18064.1"/>
    <property type="molecule type" value="Genomic_DNA"/>
</dbReference>
<proteinExistence type="predicted"/>
<evidence type="ECO:0000313" key="2">
    <source>
        <dbReference type="EMBL" id="KWX18064.1"/>
    </source>
</evidence>
<dbReference type="RefSeq" id="WP_002299614.1">
    <property type="nucleotide sequence ID" value="NZ_AP022341.1"/>
</dbReference>
<reference evidence="1 7" key="3">
    <citation type="submission" date="2019-10" db="EMBL/GenBank/DDBJ databases">
        <title>Evolutionary dynamics of vancomycin-resistant Enterococcus faecium during gastrointestinal tract colonization and bloodstream infection in immunocompromised pediatric patients.</title>
        <authorList>
            <person name="Chilambi G.S."/>
            <person name="Nordstrom H.R."/>
            <person name="Evans D.R."/>
            <person name="Ferrolino J."/>
            <person name="Hayden R.T."/>
            <person name="Maron G.M."/>
            <person name="Vo A.N."/>
            <person name="Gilmore M.S."/>
            <person name="Wolf J."/>
            <person name="Rosch J.W."/>
            <person name="Van Tyne D."/>
        </authorList>
    </citation>
    <scope>NUCLEOTIDE SEQUENCE [LARGE SCALE GENOMIC DNA]</scope>
    <source>
        <strain evidence="1 7">VRECG27</strain>
    </source>
</reference>
<organism evidence="2 5">
    <name type="scientific">Enterococcus faecium</name>
    <name type="common">Streptococcus faecium</name>
    <dbReference type="NCBI Taxonomy" id="1352"/>
    <lineage>
        <taxon>Bacteria</taxon>
        <taxon>Bacillati</taxon>
        <taxon>Bacillota</taxon>
        <taxon>Bacilli</taxon>
        <taxon>Lactobacillales</taxon>
        <taxon>Enterococcaceae</taxon>
        <taxon>Enterococcus</taxon>
    </lineage>
</organism>
<evidence type="ECO:0000313" key="7">
    <source>
        <dbReference type="Proteomes" id="UP000469871"/>
    </source>
</evidence>
<dbReference type="EMBL" id="WEFP01000001">
    <property type="protein sequence ID" value="KAB7577864.1"/>
    <property type="molecule type" value="Genomic_DNA"/>
</dbReference>
<dbReference type="Proteomes" id="UP000469871">
    <property type="component" value="Unassembled WGS sequence"/>
</dbReference>
<evidence type="ECO:0000313" key="3">
    <source>
        <dbReference type="EMBL" id="KWX18778.1"/>
    </source>
</evidence>
<name>A0A132P6W3_ENTFC</name>
<sequence length="76" mass="8980">MMEEFIRKNISDEYADFYDQSSKKDKFQMDVSILAILAFSENKQPVTAKKETVFSEGKIKTRYILEVETNFKNRSE</sequence>